<evidence type="ECO:0000313" key="1">
    <source>
        <dbReference type="EMBL" id="KAJ1367066.1"/>
    </source>
</evidence>
<accession>A0AAD5R052</accession>
<proteinExistence type="predicted"/>
<sequence>MITNGLEKELGLARLSNLLEDSAPKKEKPSFVQKRRNVFISQKLKPNIQKRQRNIVLLNKKLLLLLGDSRVKAGPRFGQKRLALIKRRKLKVNIQRKQTQFVPMDPQANTLMRPKKYGIRRQKRSPHRLMSNAVNDKREVVNMQKTPSLLSHDGNSVVKRVTQLITTFLKKTNDSFTNHGRSKWMDSYKHLLEIKKAIDQQAEKPGARVYDLRMYDLVIGNNKQTEARDGKLSMPPLIKESYSIVQMLEGKSKMVRDSSNIKFLR</sequence>
<comment type="caution">
    <text evidence="1">The sequence shown here is derived from an EMBL/GenBank/DDBJ whole genome shotgun (WGS) entry which is preliminary data.</text>
</comment>
<organism evidence="1 2">
    <name type="scientific">Parelaphostrongylus tenuis</name>
    <name type="common">Meningeal worm</name>
    <dbReference type="NCBI Taxonomy" id="148309"/>
    <lineage>
        <taxon>Eukaryota</taxon>
        <taxon>Metazoa</taxon>
        <taxon>Ecdysozoa</taxon>
        <taxon>Nematoda</taxon>
        <taxon>Chromadorea</taxon>
        <taxon>Rhabditida</taxon>
        <taxon>Rhabditina</taxon>
        <taxon>Rhabditomorpha</taxon>
        <taxon>Strongyloidea</taxon>
        <taxon>Metastrongylidae</taxon>
        <taxon>Parelaphostrongylus</taxon>
    </lineage>
</organism>
<dbReference type="Proteomes" id="UP001196413">
    <property type="component" value="Unassembled WGS sequence"/>
</dbReference>
<dbReference type="EMBL" id="JAHQIW010005761">
    <property type="protein sequence ID" value="KAJ1367066.1"/>
    <property type="molecule type" value="Genomic_DNA"/>
</dbReference>
<gene>
    <name evidence="1" type="ORF">KIN20_027910</name>
</gene>
<keyword evidence="2" id="KW-1185">Reference proteome</keyword>
<name>A0AAD5R052_PARTN</name>
<reference evidence="1" key="1">
    <citation type="submission" date="2021-06" db="EMBL/GenBank/DDBJ databases">
        <title>Parelaphostrongylus tenuis whole genome reference sequence.</title>
        <authorList>
            <person name="Garwood T.J."/>
            <person name="Larsen P.A."/>
            <person name="Fountain-Jones N.M."/>
            <person name="Garbe J.R."/>
            <person name="Macchietto M.G."/>
            <person name="Kania S.A."/>
            <person name="Gerhold R.W."/>
            <person name="Richards J.E."/>
            <person name="Wolf T.M."/>
        </authorList>
    </citation>
    <scope>NUCLEOTIDE SEQUENCE</scope>
    <source>
        <strain evidence="1">MNPRO001-30</strain>
        <tissue evidence="1">Meninges</tissue>
    </source>
</reference>
<protein>
    <submittedName>
        <fullName evidence="1">Uncharacterized protein</fullName>
    </submittedName>
</protein>
<evidence type="ECO:0000313" key="2">
    <source>
        <dbReference type="Proteomes" id="UP001196413"/>
    </source>
</evidence>
<dbReference type="AlphaFoldDB" id="A0AAD5R052"/>